<accession>A0A2R6NW59</accession>
<name>A0A2R6NW59_9APHY</name>
<feature type="non-terminal residue" evidence="1">
    <location>
        <position position="1"/>
    </location>
</feature>
<gene>
    <name evidence="1" type="ORF">PHLCEN_2v7579</name>
</gene>
<evidence type="ECO:0000313" key="2">
    <source>
        <dbReference type="Proteomes" id="UP000186601"/>
    </source>
</evidence>
<dbReference type="EMBL" id="MLYV02000758">
    <property type="protein sequence ID" value="PSR78115.1"/>
    <property type="molecule type" value="Genomic_DNA"/>
</dbReference>
<reference evidence="1 2" key="1">
    <citation type="submission" date="2018-02" db="EMBL/GenBank/DDBJ databases">
        <title>Genome sequence of the basidiomycete white-rot fungus Phlebia centrifuga.</title>
        <authorList>
            <person name="Granchi Z."/>
            <person name="Peng M."/>
            <person name="de Vries R.P."/>
            <person name="Hilden K."/>
            <person name="Makela M.R."/>
            <person name="Grigoriev I."/>
            <person name="Riley R."/>
        </authorList>
    </citation>
    <scope>NUCLEOTIDE SEQUENCE [LARGE SCALE GENOMIC DNA]</scope>
    <source>
        <strain evidence="1 2">FBCC195</strain>
    </source>
</reference>
<proteinExistence type="predicted"/>
<dbReference type="OrthoDB" id="2802253at2759"/>
<keyword evidence="2" id="KW-1185">Reference proteome</keyword>
<organism evidence="1 2">
    <name type="scientific">Hermanssonia centrifuga</name>
    <dbReference type="NCBI Taxonomy" id="98765"/>
    <lineage>
        <taxon>Eukaryota</taxon>
        <taxon>Fungi</taxon>
        <taxon>Dikarya</taxon>
        <taxon>Basidiomycota</taxon>
        <taxon>Agaricomycotina</taxon>
        <taxon>Agaricomycetes</taxon>
        <taxon>Polyporales</taxon>
        <taxon>Meruliaceae</taxon>
        <taxon>Hermanssonia</taxon>
    </lineage>
</organism>
<dbReference type="AlphaFoldDB" id="A0A2R6NW59"/>
<comment type="caution">
    <text evidence="1">The sequence shown here is derived from an EMBL/GenBank/DDBJ whole genome shotgun (WGS) entry which is preliminary data.</text>
</comment>
<dbReference type="Proteomes" id="UP000186601">
    <property type="component" value="Unassembled WGS sequence"/>
</dbReference>
<protein>
    <submittedName>
        <fullName evidence="1">Uncharacterized protein</fullName>
    </submittedName>
</protein>
<evidence type="ECO:0000313" key="1">
    <source>
        <dbReference type="EMBL" id="PSR78115.1"/>
    </source>
</evidence>
<sequence length="217" mass="25244">ELMQFDNIRPFEELPAPFIPDRRRPLKPPLMYFGWKINMDEWLHYAERHGFIVTEHIMHLDGVDEATFDEQEFDDDNIPDIIVVEEVDTTLSVAQVFWSFFSELGITPYTDCPLKCSMGLRGSRMMLALRDNYKDNSTLTPERLRELQKQMNQSEPPKWYPSNHFHWSYQPLSSISSGTSPNSCNRPVLYDDNSHFLTGRSNSDVGSPQLPLELARD</sequence>